<feature type="compositionally biased region" description="Basic and acidic residues" evidence="1">
    <location>
        <begin position="86"/>
        <end position="99"/>
    </location>
</feature>
<comment type="caution">
    <text evidence="3">The sequence shown here is derived from an EMBL/GenBank/DDBJ whole genome shotgun (WGS) entry which is preliminary data.</text>
</comment>
<feature type="compositionally biased region" description="Polar residues" evidence="1">
    <location>
        <begin position="60"/>
        <end position="81"/>
    </location>
</feature>
<feature type="region of interest" description="Disordered" evidence="1">
    <location>
        <begin position="312"/>
        <end position="405"/>
    </location>
</feature>
<organism evidence="3 4">
    <name type="scientific">Zalerion maritima</name>
    <dbReference type="NCBI Taxonomy" id="339359"/>
    <lineage>
        <taxon>Eukaryota</taxon>
        <taxon>Fungi</taxon>
        <taxon>Dikarya</taxon>
        <taxon>Ascomycota</taxon>
        <taxon>Pezizomycotina</taxon>
        <taxon>Sordariomycetes</taxon>
        <taxon>Lulworthiomycetidae</taxon>
        <taxon>Lulworthiales</taxon>
        <taxon>Lulworthiaceae</taxon>
        <taxon>Zalerion</taxon>
    </lineage>
</organism>
<feature type="transmembrane region" description="Helical" evidence="2">
    <location>
        <begin position="214"/>
        <end position="244"/>
    </location>
</feature>
<evidence type="ECO:0000313" key="3">
    <source>
        <dbReference type="EMBL" id="KAJ2906953.1"/>
    </source>
</evidence>
<accession>A0AAD5WYG6</accession>
<feature type="compositionally biased region" description="Polar residues" evidence="1">
    <location>
        <begin position="584"/>
        <end position="595"/>
    </location>
</feature>
<evidence type="ECO:0000256" key="2">
    <source>
        <dbReference type="SAM" id="Phobius"/>
    </source>
</evidence>
<proteinExistence type="predicted"/>
<name>A0AAD5WYG6_9PEZI</name>
<keyword evidence="2" id="KW-1133">Transmembrane helix</keyword>
<sequence>MAEQADNAAALATGESGPGTGIKDFLPIPNTAKDHELDKNPSLSHALARDPVQNARHPCSPSSFSSQNTPDVSSDQQSEAPSHTKRGSEKQTQPERDAVDLGWNKPKSEIPSPLVPVPRGKTKNVLDNEELWLLTRRFNKQIYHVKTQCIEEEYRTGIPGGLDLNIADEEEFSPDKLRATVERLYMTVIVGLMGAVAHAARLRSWRKGGDRRRSVYFCAAYFTAWTLDLLVPTLIIFITALILYPHLRSTLFPPAPLALVDKKSGGVQKPPSGTLGSEDSVTGAEEEHKGEAVEKEASNFVNGVASVALASATGKHPQGDPSATASGNSSGSEYEEPEGDGDGKSKGKPVTSKRSERGGGKGSKKPSMKDVSDATPDPTVLATAAADSQDRAKGGVPTSTQDKTKAPVENAMWAKMRPLMRGLMDMVDAWERFGNALSPTPPFPLLPSRLRIATLILPLLPVSLFTSSYMFTKATTFILGAAFFGDPILQRGLSLLNREFPHWKKLLELRNTVLKGVPTDAQLTLTLLRLGERRGIPLVPPPRATGSKGEDGEGKGREGNVLKAGAEHLDASDGEIERVKAQGDYTSTSSANNAATREGTDNSDIQAAKTTSHGRIGSKILNFFKGTTKAGVKTAIAGDVTRAKFGVSRHAKERLGVVPPGATEQATEELNNSTKAGPTEFEARWKGRKGRVVVVSRMSAGAVVSFCLDGKRGGNGLEPQWTVPIEDIVGLKKLGGYGWKAKIVIGWSLQRPVRDGLEVEVKEKNSGQEKEVYRMTALDMRDELFNRLVAIGGQRWVSW</sequence>
<dbReference type="AlphaFoldDB" id="A0AAD5WYG6"/>
<feature type="compositionally biased region" description="Basic and acidic residues" evidence="1">
    <location>
        <begin position="285"/>
        <end position="295"/>
    </location>
</feature>
<evidence type="ECO:0000313" key="4">
    <source>
        <dbReference type="Proteomes" id="UP001201980"/>
    </source>
</evidence>
<feature type="region of interest" description="Disordered" evidence="1">
    <location>
        <begin position="536"/>
        <end position="559"/>
    </location>
</feature>
<dbReference type="PANTHER" id="PTHR38694">
    <property type="entry name" value="CONSERVED EXPRESSED PROTEIN"/>
    <property type="match status" value="1"/>
</dbReference>
<keyword evidence="2" id="KW-0812">Transmembrane</keyword>
<dbReference type="EMBL" id="JAKWBI020000007">
    <property type="protein sequence ID" value="KAJ2906953.1"/>
    <property type="molecule type" value="Genomic_DNA"/>
</dbReference>
<keyword evidence="4" id="KW-1185">Reference proteome</keyword>
<keyword evidence="2" id="KW-0472">Membrane</keyword>
<feature type="region of interest" description="Disordered" evidence="1">
    <location>
        <begin position="583"/>
        <end position="603"/>
    </location>
</feature>
<feature type="transmembrane region" description="Helical" evidence="2">
    <location>
        <begin position="184"/>
        <end position="202"/>
    </location>
</feature>
<feature type="region of interest" description="Disordered" evidence="1">
    <location>
        <begin position="1"/>
        <end position="116"/>
    </location>
</feature>
<feature type="compositionally biased region" description="Basic and acidic residues" evidence="1">
    <location>
        <begin position="548"/>
        <end position="559"/>
    </location>
</feature>
<evidence type="ECO:0000256" key="1">
    <source>
        <dbReference type="SAM" id="MobiDB-lite"/>
    </source>
</evidence>
<protein>
    <submittedName>
        <fullName evidence="3">Uncharacterized protein</fullName>
    </submittedName>
</protein>
<dbReference type="PANTHER" id="PTHR38694:SF1">
    <property type="entry name" value="PEROXIN DOMAIN-CONTAINING PROTEIN"/>
    <property type="match status" value="1"/>
</dbReference>
<feature type="compositionally biased region" description="Polar residues" evidence="1">
    <location>
        <begin position="321"/>
        <end position="332"/>
    </location>
</feature>
<gene>
    <name evidence="3" type="ORF">MKZ38_009816</name>
</gene>
<dbReference type="InterPro" id="IPR021709">
    <property type="entry name" value="DUF3292"/>
</dbReference>
<reference evidence="3" key="1">
    <citation type="submission" date="2022-07" db="EMBL/GenBank/DDBJ databases">
        <title>Draft genome sequence of Zalerion maritima ATCC 34329, a (micro)plastics degrading marine fungus.</title>
        <authorList>
            <person name="Paco A."/>
            <person name="Goncalves M.F.M."/>
            <person name="Rocha-Santos T.A.P."/>
            <person name="Alves A."/>
        </authorList>
    </citation>
    <scope>NUCLEOTIDE SEQUENCE</scope>
    <source>
        <strain evidence="3">ATCC 34329</strain>
    </source>
</reference>
<dbReference type="Proteomes" id="UP001201980">
    <property type="component" value="Unassembled WGS sequence"/>
</dbReference>
<feature type="region of interest" description="Disordered" evidence="1">
    <location>
        <begin position="263"/>
        <end position="295"/>
    </location>
</feature>
<dbReference type="Pfam" id="PF11696">
    <property type="entry name" value="DUF3292"/>
    <property type="match status" value="2"/>
</dbReference>